<dbReference type="OrthoDB" id="3363891at2759"/>
<sequence>MALTQSARLPGPSWDEEVVPALRKRLESESRTLARRMSAISLSSVDESPSNGFTALPESKAREMGAESSNRQGTAGTRLYTGYQQQASAAAATPRANGSKKQSTTVFPRSRTYSQPFTTDVPSNQAVIAQTTGKTVDPTRSFSPRPTDVKPTRIPKASRGPPGSSYTNGSSPSIPLANGYAQNTATATHSPPELYRGLTLPDTTANSSRSTVNVPHNPTPRILNEPPPFQPGSITSSMAYSSQNGHEDHDEAPPRPSNDSEEHPFEHWYRGEVSRNGGVGELRVGRRQEMLEIANYGHMIDSRNKASTSRTPGVTIVEDYRRHRKRADSIAGLTNKERQRGSLYLDDERAAEVGRVLDENPPTDFEGESEISDAESPSDYHTPHNGYSYDYPHVGDVSTASEPLPRSQTTNDVRSTTPTPSTLHRPASRQQNGHPTRIPGRSSRRSSESRVPTPTQSTRVQTEPPSSMPSTSTSSSTPSPHFRTPHTTPSAQKRGASPASASASKKSRTVAGKATRARTAAARRELEEEEKRRNVAHYPTPSEGSDMADAIPVWTQPVLRQGNWDEVVLPVVARKKGLDDHYEKADGSPQPKKVDNTIEPAPGTFGFDHSKYRPLRGDAEYIPMDEFGRPTERIDEEESTDKLRSELLPTSAHDETRLPVRHPPPSPVPFSQYAPAKDTMYVHTLGEGDLRTDIEQGRREEEKEAGCCKCIIM</sequence>
<feature type="compositionally biased region" description="Polar residues" evidence="1">
    <location>
        <begin position="164"/>
        <end position="173"/>
    </location>
</feature>
<feature type="compositionally biased region" description="Basic and acidic residues" evidence="1">
    <location>
        <begin position="522"/>
        <end position="533"/>
    </location>
</feature>
<feature type="compositionally biased region" description="Basic and acidic residues" evidence="1">
    <location>
        <begin position="580"/>
        <end position="596"/>
    </location>
</feature>
<proteinExistence type="predicted"/>
<feature type="compositionally biased region" description="Low complexity" evidence="1">
    <location>
        <begin position="462"/>
        <end position="504"/>
    </location>
</feature>
<feature type="region of interest" description="Disordered" evidence="1">
    <location>
        <begin position="41"/>
        <end position="281"/>
    </location>
</feature>
<name>A0A5C3M5G7_9AGAR</name>
<feature type="compositionally biased region" description="Polar residues" evidence="1">
    <location>
        <begin position="41"/>
        <end position="53"/>
    </location>
</feature>
<dbReference type="Proteomes" id="UP000308652">
    <property type="component" value="Unassembled WGS sequence"/>
</dbReference>
<accession>A0A5C3M5G7</accession>
<evidence type="ECO:0000313" key="2">
    <source>
        <dbReference type="EMBL" id="TFK39078.1"/>
    </source>
</evidence>
<feature type="compositionally biased region" description="Polar residues" evidence="1">
    <location>
        <begin position="232"/>
        <end position="244"/>
    </location>
</feature>
<dbReference type="EMBL" id="ML213601">
    <property type="protein sequence ID" value="TFK39078.1"/>
    <property type="molecule type" value="Genomic_DNA"/>
</dbReference>
<feature type="compositionally biased region" description="Polar residues" evidence="1">
    <location>
        <begin position="180"/>
        <end position="189"/>
    </location>
</feature>
<feature type="compositionally biased region" description="Basic and acidic residues" evidence="1">
    <location>
        <begin position="245"/>
        <end position="273"/>
    </location>
</feature>
<feature type="compositionally biased region" description="Polar residues" evidence="1">
    <location>
        <begin position="398"/>
        <end position="434"/>
    </location>
</feature>
<feature type="region of interest" description="Disordered" evidence="1">
    <location>
        <begin position="580"/>
        <end position="612"/>
    </location>
</feature>
<feature type="compositionally biased region" description="Polar residues" evidence="1">
    <location>
        <begin position="452"/>
        <end position="461"/>
    </location>
</feature>
<organism evidence="2 3">
    <name type="scientific">Crucibulum laeve</name>
    <dbReference type="NCBI Taxonomy" id="68775"/>
    <lineage>
        <taxon>Eukaryota</taxon>
        <taxon>Fungi</taxon>
        <taxon>Dikarya</taxon>
        <taxon>Basidiomycota</taxon>
        <taxon>Agaricomycotina</taxon>
        <taxon>Agaricomycetes</taxon>
        <taxon>Agaricomycetidae</taxon>
        <taxon>Agaricales</taxon>
        <taxon>Agaricineae</taxon>
        <taxon>Nidulariaceae</taxon>
        <taxon>Crucibulum</taxon>
    </lineage>
</organism>
<protein>
    <submittedName>
        <fullName evidence="2">Uncharacterized protein</fullName>
    </submittedName>
</protein>
<feature type="region of interest" description="Disordered" evidence="1">
    <location>
        <begin position="629"/>
        <end position="674"/>
    </location>
</feature>
<gene>
    <name evidence="2" type="ORF">BDQ12DRAFT_90231</name>
</gene>
<keyword evidence="3" id="KW-1185">Reference proteome</keyword>
<evidence type="ECO:0000313" key="3">
    <source>
        <dbReference type="Proteomes" id="UP000308652"/>
    </source>
</evidence>
<feature type="region of interest" description="Disordered" evidence="1">
    <location>
        <begin position="352"/>
        <end position="549"/>
    </location>
</feature>
<feature type="compositionally biased region" description="Polar residues" evidence="1">
    <location>
        <begin position="99"/>
        <end position="144"/>
    </location>
</feature>
<dbReference type="AlphaFoldDB" id="A0A5C3M5G7"/>
<evidence type="ECO:0000256" key="1">
    <source>
        <dbReference type="SAM" id="MobiDB-lite"/>
    </source>
</evidence>
<feature type="compositionally biased region" description="Polar residues" evidence="1">
    <location>
        <begin position="201"/>
        <end position="216"/>
    </location>
</feature>
<reference evidence="2 3" key="1">
    <citation type="journal article" date="2019" name="Nat. Ecol. Evol.">
        <title>Megaphylogeny resolves global patterns of mushroom evolution.</title>
        <authorList>
            <person name="Varga T."/>
            <person name="Krizsan K."/>
            <person name="Foldi C."/>
            <person name="Dima B."/>
            <person name="Sanchez-Garcia M."/>
            <person name="Sanchez-Ramirez S."/>
            <person name="Szollosi G.J."/>
            <person name="Szarkandi J.G."/>
            <person name="Papp V."/>
            <person name="Albert L."/>
            <person name="Andreopoulos W."/>
            <person name="Angelini C."/>
            <person name="Antonin V."/>
            <person name="Barry K.W."/>
            <person name="Bougher N.L."/>
            <person name="Buchanan P."/>
            <person name="Buyck B."/>
            <person name="Bense V."/>
            <person name="Catcheside P."/>
            <person name="Chovatia M."/>
            <person name="Cooper J."/>
            <person name="Damon W."/>
            <person name="Desjardin D."/>
            <person name="Finy P."/>
            <person name="Geml J."/>
            <person name="Haridas S."/>
            <person name="Hughes K."/>
            <person name="Justo A."/>
            <person name="Karasinski D."/>
            <person name="Kautmanova I."/>
            <person name="Kiss B."/>
            <person name="Kocsube S."/>
            <person name="Kotiranta H."/>
            <person name="LaButti K.M."/>
            <person name="Lechner B.E."/>
            <person name="Liimatainen K."/>
            <person name="Lipzen A."/>
            <person name="Lukacs Z."/>
            <person name="Mihaltcheva S."/>
            <person name="Morgado L.N."/>
            <person name="Niskanen T."/>
            <person name="Noordeloos M.E."/>
            <person name="Ohm R.A."/>
            <person name="Ortiz-Santana B."/>
            <person name="Ovrebo C."/>
            <person name="Racz N."/>
            <person name="Riley R."/>
            <person name="Savchenko A."/>
            <person name="Shiryaev A."/>
            <person name="Soop K."/>
            <person name="Spirin V."/>
            <person name="Szebenyi C."/>
            <person name="Tomsovsky M."/>
            <person name="Tulloss R.E."/>
            <person name="Uehling J."/>
            <person name="Grigoriev I.V."/>
            <person name="Vagvolgyi C."/>
            <person name="Papp T."/>
            <person name="Martin F.M."/>
            <person name="Miettinen O."/>
            <person name="Hibbett D.S."/>
            <person name="Nagy L.G."/>
        </authorList>
    </citation>
    <scope>NUCLEOTIDE SEQUENCE [LARGE SCALE GENOMIC DNA]</scope>
    <source>
        <strain evidence="2 3">CBS 166.37</strain>
    </source>
</reference>